<comment type="caution">
    <text evidence="1">The sequence shown here is derived from an EMBL/GenBank/DDBJ whole genome shotgun (WGS) entry which is preliminary data.</text>
</comment>
<protein>
    <submittedName>
        <fullName evidence="1">Uncharacterized protein</fullName>
    </submittedName>
</protein>
<proteinExistence type="predicted"/>
<dbReference type="EMBL" id="JBBPBK010000005">
    <property type="protein sequence ID" value="KAK9284425.1"/>
    <property type="molecule type" value="Genomic_DNA"/>
</dbReference>
<name>A0AAP0X459_LIQFO</name>
<evidence type="ECO:0000313" key="1">
    <source>
        <dbReference type="EMBL" id="KAK9284425.1"/>
    </source>
</evidence>
<accession>A0AAP0X459</accession>
<gene>
    <name evidence="1" type="ORF">L1049_023597</name>
</gene>
<dbReference type="InterPro" id="IPR044175">
    <property type="entry name" value="At5g66631-like"/>
</dbReference>
<reference evidence="1 2" key="1">
    <citation type="journal article" date="2024" name="Plant J.">
        <title>Genome sequences and population genomics reveal climatic adaptation and genomic divergence between two closely related sweetgum species.</title>
        <authorList>
            <person name="Xu W.Q."/>
            <person name="Ren C.Q."/>
            <person name="Zhang X.Y."/>
            <person name="Comes H.P."/>
            <person name="Liu X.H."/>
            <person name="Li Y.G."/>
            <person name="Kettle C.J."/>
            <person name="Jalonen R."/>
            <person name="Gaisberger H."/>
            <person name="Ma Y.Z."/>
            <person name="Qiu Y.X."/>
        </authorList>
    </citation>
    <scope>NUCLEOTIDE SEQUENCE [LARGE SCALE GENOMIC DNA]</scope>
    <source>
        <strain evidence="1">Hangzhou</strain>
    </source>
</reference>
<dbReference type="Proteomes" id="UP001415857">
    <property type="component" value="Unassembled WGS sequence"/>
</dbReference>
<dbReference type="AlphaFoldDB" id="A0AAP0X459"/>
<keyword evidence="2" id="KW-1185">Reference proteome</keyword>
<sequence length="81" mass="9129">MRNSNLMPDADTKNLLVKSLWKEGKRREAAAVEERCEDINDSLAVALCGHIWTTLCTPTTPLGRRRKLGESFKSKLEIRAS</sequence>
<dbReference type="PANTHER" id="PTHR47913:SF1">
    <property type="entry name" value="OS01G0167750 PROTEIN"/>
    <property type="match status" value="1"/>
</dbReference>
<organism evidence="1 2">
    <name type="scientific">Liquidambar formosana</name>
    <name type="common">Formosan gum</name>
    <dbReference type="NCBI Taxonomy" id="63359"/>
    <lineage>
        <taxon>Eukaryota</taxon>
        <taxon>Viridiplantae</taxon>
        <taxon>Streptophyta</taxon>
        <taxon>Embryophyta</taxon>
        <taxon>Tracheophyta</taxon>
        <taxon>Spermatophyta</taxon>
        <taxon>Magnoliopsida</taxon>
        <taxon>eudicotyledons</taxon>
        <taxon>Gunneridae</taxon>
        <taxon>Pentapetalae</taxon>
        <taxon>Saxifragales</taxon>
        <taxon>Altingiaceae</taxon>
        <taxon>Liquidambar</taxon>
    </lineage>
</organism>
<evidence type="ECO:0000313" key="2">
    <source>
        <dbReference type="Proteomes" id="UP001415857"/>
    </source>
</evidence>
<dbReference type="PANTHER" id="PTHR47913">
    <property type="entry name" value="OS01G0167750 PROTEIN"/>
    <property type="match status" value="1"/>
</dbReference>